<name>A0A1Y2FS70_PROLT</name>
<feature type="transmembrane region" description="Helical" evidence="1">
    <location>
        <begin position="12"/>
        <end position="30"/>
    </location>
</feature>
<gene>
    <name evidence="2" type="ORF">BCR37DRAFT_390941</name>
</gene>
<evidence type="ECO:0000256" key="1">
    <source>
        <dbReference type="SAM" id="Phobius"/>
    </source>
</evidence>
<comment type="caution">
    <text evidence="2">The sequence shown here is derived from an EMBL/GenBank/DDBJ whole genome shotgun (WGS) entry which is preliminary data.</text>
</comment>
<keyword evidence="3" id="KW-1185">Reference proteome</keyword>
<dbReference type="AlphaFoldDB" id="A0A1Y2FS70"/>
<sequence>MSATSHVGEHKKTYLFGTVAAVVCLVVLGGRTGGVSQASLANSNDGRYCKWIFDRYESSFYETEWFNLVSNGGVNDNVCSVIREPRHASMVADIITRLSDLVGNLDSSIRWFEQDTAKTTTEHASDGLFSRFHYRRVCFNENDGAWYKAPGRGVQLIEPLFGMLRDPYDAWCGGELELPTVPDNYENEMTFESTQHLLPQGYAPYAFSLEDGDSALSWRPHGRPPWHSNHHPVEIPNARYSYSPPRNMLIDLGADAFKKSLNAGIWFNKHYHDRGQPFESILVATSDEPTKYPDLRAAYDGIPEELIGIYNVIGVPVTLENDRTNVVDLLRRTVRPNDNVVLRLHGFARGFSKAFIQKLAKWDDDPLRGGLSGLVDELYFEHKVNFMPMAKIWGFGGGEDPLEAGSLASSYKLFMDLRNHGIRAHSWP</sequence>
<dbReference type="Proteomes" id="UP000193685">
    <property type="component" value="Unassembled WGS sequence"/>
</dbReference>
<keyword evidence="1" id="KW-1133">Transmembrane helix</keyword>
<dbReference type="GeneID" id="63787531"/>
<keyword evidence="1" id="KW-0812">Transmembrane</keyword>
<keyword evidence="1" id="KW-0472">Membrane</keyword>
<reference evidence="2 3" key="1">
    <citation type="submission" date="2016-07" db="EMBL/GenBank/DDBJ databases">
        <title>Pervasive Adenine N6-methylation of Active Genes in Fungi.</title>
        <authorList>
            <consortium name="DOE Joint Genome Institute"/>
            <person name="Mondo S.J."/>
            <person name="Dannebaum R.O."/>
            <person name="Kuo R.C."/>
            <person name="Labutti K."/>
            <person name="Haridas S."/>
            <person name="Kuo A."/>
            <person name="Salamov A."/>
            <person name="Ahrendt S.R."/>
            <person name="Lipzen A."/>
            <person name="Sullivan W."/>
            <person name="Andreopoulos W.B."/>
            <person name="Clum A."/>
            <person name="Lindquist E."/>
            <person name="Daum C."/>
            <person name="Ramamoorthy G.K."/>
            <person name="Gryganskyi A."/>
            <person name="Culley D."/>
            <person name="Magnuson J.K."/>
            <person name="James T.Y."/>
            <person name="O'Malley M.A."/>
            <person name="Stajich J.E."/>
            <person name="Spatafora J.W."/>
            <person name="Visel A."/>
            <person name="Grigoriev I.V."/>
        </authorList>
    </citation>
    <scope>NUCLEOTIDE SEQUENCE [LARGE SCALE GENOMIC DNA]</scope>
    <source>
        <strain evidence="2 3">12-1054</strain>
    </source>
</reference>
<organism evidence="2 3">
    <name type="scientific">Protomyces lactucae-debilis</name>
    <dbReference type="NCBI Taxonomy" id="2754530"/>
    <lineage>
        <taxon>Eukaryota</taxon>
        <taxon>Fungi</taxon>
        <taxon>Dikarya</taxon>
        <taxon>Ascomycota</taxon>
        <taxon>Taphrinomycotina</taxon>
        <taxon>Taphrinomycetes</taxon>
        <taxon>Taphrinales</taxon>
        <taxon>Protomycetaceae</taxon>
        <taxon>Protomyces</taxon>
    </lineage>
</organism>
<dbReference type="EMBL" id="MCFI01000003">
    <property type="protein sequence ID" value="ORY86144.1"/>
    <property type="molecule type" value="Genomic_DNA"/>
</dbReference>
<protein>
    <submittedName>
        <fullName evidence="2">Uncharacterized protein</fullName>
    </submittedName>
</protein>
<evidence type="ECO:0000313" key="3">
    <source>
        <dbReference type="Proteomes" id="UP000193685"/>
    </source>
</evidence>
<accession>A0A1Y2FS70</accession>
<proteinExistence type="predicted"/>
<dbReference type="OrthoDB" id="9981477at2759"/>
<dbReference type="RefSeq" id="XP_040727326.1">
    <property type="nucleotide sequence ID" value="XM_040870932.1"/>
</dbReference>
<evidence type="ECO:0000313" key="2">
    <source>
        <dbReference type="EMBL" id="ORY86144.1"/>
    </source>
</evidence>